<name>A0A916W8P2_9BACT</name>
<keyword evidence="2" id="KW-1185">Reference proteome</keyword>
<accession>A0A916W8P2</accession>
<dbReference type="AlphaFoldDB" id="A0A916W8P2"/>
<organism evidence="1 2">
    <name type="scientific">Edaphobacter acidisoli</name>
    <dbReference type="NCBI Taxonomy" id="2040573"/>
    <lineage>
        <taxon>Bacteria</taxon>
        <taxon>Pseudomonadati</taxon>
        <taxon>Acidobacteriota</taxon>
        <taxon>Terriglobia</taxon>
        <taxon>Terriglobales</taxon>
        <taxon>Acidobacteriaceae</taxon>
        <taxon>Edaphobacter</taxon>
    </lineage>
</organism>
<dbReference type="EMBL" id="BMJB01000002">
    <property type="protein sequence ID" value="GGA75993.1"/>
    <property type="molecule type" value="Genomic_DNA"/>
</dbReference>
<proteinExistence type="predicted"/>
<evidence type="ECO:0000313" key="2">
    <source>
        <dbReference type="Proteomes" id="UP000648801"/>
    </source>
</evidence>
<sequence>MSDNMQLIYPDGILSLCPGRVRNPSHSQKTAERQRVVLTWAFLLFLREKEYQHKVPIAPRGTIAGARKKISGKG</sequence>
<reference evidence="1" key="1">
    <citation type="journal article" date="2014" name="Int. J. Syst. Evol. Microbiol.">
        <title>Complete genome sequence of Corynebacterium casei LMG S-19264T (=DSM 44701T), isolated from a smear-ripened cheese.</title>
        <authorList>
            <consortium name="US DOE Joint Genome Institute (JGI-PGF)"/>
            <person name="Walter F."/>
            <person name="Albersmeier A."/>
            <person name="Kalinowski J."/>
            <person name="Ruckert C."/>
        </authorList>
    </citation>
    <scope>NUCLEOTIDE SEQUENCE</scope>
    <source>
        <strain evidence="1">CGMCC 1.15447</strain>
    </source>
</reference>
<protein>
    <submittedName>
        <fullName evidence="1">Uncharacterized protein</fullName>
    </submittedName>
</protein>
<comment type="caution">
    <text evidence="1">The sequence shown here is derived from an EMBL/GenBank/DDBJ whole genome shotgun (WGS) entry which is preliminary data.</text>
</comment>
<evidence type="ECO:0000313" key="1">
    <source>
        <dbReference type="EMBL" id="GGA75993.1"/>
    </source>
</evidence>
<gene>
    <name evidence="1" type="ORF">GCM10011507_29200</name>
</gene>
<reference evidence="1" key="2">
    <citation type="submission" date="2020-09" db="EMBL/GenBank/DDBJ databases">
        <authorList>
            <person name="Sun Q."/>
            <person name="Zhou Y."/>
        </authorList>
    </citation>
    <scope>NUCLEOTIDE SEQUENCE</scope>
    <source>
        <strain evidence="1">CGMCC 1.15447</strain>
    </source>
</reference>
<dbReference type="Proteomes" id="UP000648801">
    <property type="component" value="Unassembled WGS sequence"/>
</dbReference>